<evidence type="ECO:0000256" key="5">
    <source>
        <dbReference type="ARBA" id="ARBA00023212"/>
    </source>
</evidence>
<name>A0A8C3EKB3_CORMO</name>
<dbReference type="Proteomes" id="UP000694553">
    <property type="component" value="Unassembled WGS sequence"/>
</dbReference>
<organism evidence="8 9">
    <name type="scientific">Corvus moneduloides</name>
    <name type="common">New Caledonian crow</name>
    <dbReference type="NCBI Taxonomy" id="1196302"/>
    <lineage>
        <taxon>Eukaryota</taxon>
        <taxon>Metazoa</taxon>
        <taxon>Chordata</taxon>
        <taxon>Craniata</taxon>
        <taxon>Vertebrata</taxon>
        <taxon>Euteleostomi</taxon>
        <taxon>Archelosauria</taxon>
        <taxon>Archosauria</taxon>
        <taxon>Dinosauria</taxon>
        <taxon>Saurischia</taxon>
        <taxon>Theropoda</taxon>
        <taxon>Coelurosauria</taxon>
        <taxon>Aves</taxon>
        <taxon>Neognathae</taxon>
        <taxon>Neoaves</taxon>
        <taxon>Telluraves</taxon>
        <taxon>Australaves</taxon>
        <taxon>Passeriformes</taxon>
        <taxon>Corvoidea</taxon>
        <taxon>Corvidae</taxon>
        <taxon>Corvus</taxon>
    </lineage>
</organism>
<evidence type="ECO:0000256" key="2">
    <source>
        <dbReference type="ARBA" id="ARBA00007525"/>
    </source>
</evidence>
<keyword evidence="4 6" id="KW-0175">Coiled coil</keyword>
<evidence type="ECO:0000256" key="7">
    <source>
        <dbReference type="SAM" id="MobiDB-lite"/>
    </source>
</evidence>
<feature type="compositionally biased region" description="Polar residues" evidence="7">
    <location>
        <begin position="392"/>
        <end position="403"/>
    </location>
</feature>
<feature type="compositionally biased region" description="Low complexity" evidence="7">
    <location>
        <begin position="96"/>
        <end position="105"/>
    </location>
</feature>
<comment type="similarity">
    <text evidence="2">Belongs to the MAP7 family.</text>
</comment>
<proteinExistence type="inferred from homology"/>
<dbReference type="InterPro" id="IPR008604">
    <property type="entry name" value="MAP7_fam"/>
</dbReference>
<feature type="compositionally biased region" description="Basic and acidic residues" evidence="7">
    <location>
        <begin position="56"/>
        <end position="65"/>
    </location>
</feature>
<evidence type="ECO:0000313" key="8">
    <source>
        <dbReference type="Ensembl" id="ENSCMUP00000022174.2"/>
    </source>
</evidence>
<feature type="compositionally biased region" description="Basic and acidic residues" evidence="7">
    <location>
        <begin position="566"/>
        <end position="675"/>
    </location>
</feature>
<sequence length="819" mass="89593">MPPSESSPPQRDRPSPPTAALSGQPVSPSPATLVPSAQSVPPQCDWSPPGPPKPPGTEHPKEEALPHATGQPVPVHAAAPCSAETPPHGSQPPAPAAAEGAPPDARSSLGAAAGPSKDVTPCSNRPSPSPAANAQKAQARHKQAKERREERAKYLAAKRVLWLEKEEKARLLREKQLEERRKRLEEQRLRAEKRRAVLEERQRQKLEKNKERYEAAIQRSVKKTWAEIRQQRWSWAGALHHGSPAHKDGASRCSVSAVNLPKHVDSIINKRLSKSSATLWNSPSRNRSLQLSPWESSIVDRLMTPTLSFLARSRSAVTLAGNGKEQGNRDEGVCSQWGAGIGAGSVLTMVTPLPVPVCPRSASASPLSPCHNHRLPHRCWERRKAAAASPDQVRTSYPEASQPLTPPGGCPSPTNTVCCSVCSPGPKNRPSSPAVPKNRPSSPATPKNRPSSPATPKNRPSSPATPKARPASPSPAFSSPHKPPLPRSAHSSPKVRARAREERGEQESQAKVRERMEEERGLAPPALPEPPKVSAEPTAGGYTHPVPTAPGPVPASPPARPSAGTTDREEAARLLAEKRRQAREQREREERERAQEERAQRAAEEQSRREALARQWEEERRLQEEREAQERARAEREEMERLQRQKEEAEARAREEAERQRLEREKHFQREEQERLERKKRLEEIMKRTRKSDAADTKVGACRLSRGTGNLGHSTEPSCPCPQTLTALLSLQKKEDKKVVNGKAAEQEDVPGVWAPQDPTSPSHGLVWAMAEPGSAMSSGREKHLGPIPKAEELPETETPSAGTPGGTKALVGEGLQPR</sequence>
<dbReference type="Pfam" id="PF05672">
    <property type="entry name" value="MAP7"/>
    <property type="match status" value="1"/>
</dbReference>
<dbReference type="Ensembl" id="ENSCMUT00000023800.2">
    <property type="protein sequence ID" value="ENSCMUP00000022174.2"/>
    <property type="gene ID" value="ENSCMUG00000013622.2"/>
</dbReference>
<evidence type="ECO:0000256" key="6">
    <source>
        <dbReference type="SAM" id="Coils"/>
    </source>
</evidence>
<evidence type="ECO:0000256" key="1">
    <source>
        <dbReference type="ARBA" id="ARBA00004245"/>
    </source>
</evidence>
<feature type="compositionally biased region" description="Low complexity" evidence="7">
    <location>
        <begin position="460"/>
        <end position="480"/>
    </location>
</feature>
<feature type="region of interest" description="Disordered" evidence="7">
    <location>
        <begin position="1"/>
        <end position="151"/>
    </location>
</feature>
<feature type="region of interest" description="Disordered" evidence="7">
    <location>
        <begin position="739"/>
        <end position="819"/>
    </location>
</feature>
<evidence type="ECO:0000313" key="9">
    <source>
        <dbReference type="Proteomes" id="UP000694553"/>
    </source>
</evidence>
<dbReference type="InterPro" id="IPR051483">
    <property type="entry name" value="MAP7_domain-containing"/>
</dbReference>
<comment type="subcellular location">
    <subcellularLocation>
        <location evidence="1">Cytoplasm</location>
        <location evidence="1">Cytoskeleton</location>
    </subcellularLocation>
</comment>
<keyword evidence="5" id="KW-0206">Cytoskeleton</keyword>
<evidence type="ECO:0000256" key="4">
    <source>
        <dbReference type="ARBA" id="ARBA00023054"/>
    </source>
</evidence>
<reference evidence="8" key="3">
    <citation type="submission" date="2025-09" db="UniProtKB">
        <authorList>
            <consortium name="Ensembl"/>
        </authorList>
    </citation>
    <scope>IDENTIFICATION</scope>
</reference>
<keyword evidence="9" id="KW-1185">Reference proteome</keyword>
<dbReference type="GO" id="GO:0000226">
    <property type="term" value="P:microtubule cytoskeleton organization"/>
    <property type="evidence" value="ECO:0007669"/>
    <property type="project" value="InterPro"/>
</dbReference>
<accession>A0A8U7N1E4</accession>
<dbReference type="AlphaFoldDB" id="A0A8C3EKB3"/>
<reference evidence="9" key="1">
    <citation type="submission" date="2019-10" db="EMBL/GenBank/DDBJ databases">
        <title>Corvus moneduloides (New Caledonian crow) genome, bCorMon1, primary haplotype.</title>
        <authorList>
            <person name="Rutz C."/>
            <person name="Fungtammasan C."/>
            <person name="Mountcastle J."/>
            <person name="Formenti G."/>
            <person name="Chow W."/>
            <person name="Howe K."/>
            <person name="Steele M.P."/>
            <person name="Fernandes J."/>
            <person name="Gilbert M.T.P."/>
            <person name="Fedrigo O."/>
            <person name="Jarvis E.D."/>
            <person name="Gemmell N."/>
        </authorList>
    </citation>
    <scope>NUCLEOTIDE SEQUENCE [LARGE SCALE GENOMIC DNA]</scope>
</reference>
<gene>
    <name evidence="8" type="primary">MAP7D1</name>
</gene>
<evidence type="ECO:0000256" key="3">
    <source>
        <dbReference type="ARBA" id="ARBA00022490"/>
    </source>
</evidence>
<reference evidence="8" key="2">
    <citation type="submission" date="2025-08" db="UniProtKB">
        <authorList>
            <consortium name="Ensembl"/>
        </authorList>
    </citation>
    <scope>IDENTIFICATION</scope>
</reference>
<feature type="region of interest" description="Disordered" evidence="7">
    <location>
        <begin position="425"/>
        <end position="675"/>
    </location>
</feature>
<protein>
    <submittedName>
        <fullName evidence="8">MAP7 domain containing 1</fullName>
    </submittedName>
</protein>
<feature type="compositionally biased region" description="Polar residues" evidence="7">
    <location>
        <begin position="439"/>
        <end position="459"/>
    </location>
</feature>
<feature type="region of interest" description="Disordered" evidence="7">
    <location>
        <begin position="386"/>
        <end position="410"/>
    </location>
</feature>
<feature type="compositionally biased region" description="Pro residues" evidence="7">
    <location>
        <begin position="547"/>
        <end position="560"/>
    </location>
</feature>
<accession>A0A8C3EKB3</accession>
<feature type="coiled-coil region" evidence="6">
    <location>
        <begin position="168"/>
        <end position="223"/>
    </location>
</feature>
<dbReference type="PANTHER" id="PTHR15073:SF2">
    <property type="entry name" value="MAP7 DOMAIN-CONTAINING PROTEIN 1"/>
    <property type="match status" value="1"/>
</dbReference>
<feature type="compositionally biased region" description="Polar residues" evidence="7">
    <location>
        <begin position="24"/>
        <end position="41"/>
    </location>
</feature>
<keyword evidence="3" id="KW-0963">Cytoplasm</keyword>
<feature type="compositionally biased region" description="Basic and acidic residues" evidence="7">
    <location>
        <begin position="780"/>
        <end position="793"/>
    </location>
</feature>
<feature type="compositionally biased region" description="Basic and acidic residues" evidence="7">
    <location>
        <begin position="498"/>
        <end position="521"/>
    </location>
</feature>
<dbReference type="PANTHER" id="PTHR15073">
    <property type="entry name" value="MICROTUBULE-ASSOCIATED PROTEIN"/>
    <property type="match status" value="1"/>
</dbReference>
<dbReference type="GO" id="GO:0015630">
    <property type="term" value="C:microtubule cytoskeleton"/>
    <property type="evidence" value="ECO:0007669"/>
    <property type="project" value="InterPro"/>
</dbReference>